<protein>
    <submittedName>
        <fullName evidence="2">Uncharacterized protein</fullName>
    </submittedName>
</protein>
<proteinExistence type="predicted"/>
<dbReference type="Proteomes" id="UP001501725">
    <property type="component" value="Unassembled WGS sequence"/>
</dbReference>
<evidence type="ECO:0000313" key="2">
    <source>
        <dbReference type="EMBL" id="GAA4335914.1"/>
    </source>
</evidence>
<dbReference type="EMBL" id="BAABGY010000009">
    <property type="protein sequence ID" value="GAA4335914.1"/>
    <property type="molecule type" value="Genomic_DNA"/>
</dbReference>
<feature type="compositionally biased region" description="Basic and acidic residues" evidence="1">
    <location>
        <begin position="37"/>
        <end position="61"/>
    </location>
</feature>
<feature type="region of interest" description="Disordered" evidence="1">
    <location>
        <begin position="1"/>
        <end position="80"/>
    </location>
</feature>
<reference evidence="3" key="1">
    <citation type="journal article" date="2019" name="Int. J. Syst. Evol. Microbiol.">
        <title>The Global Catalogue of Microorganisms (GCM) 10K type strain sequencing project: providing services to taxonomists for standard genome sequencing and annotation.</title>
        <authorList>
            <consortium name="The Broad Institute Genomics Platform"/>
            <consortium name="The Broad Institute Genome Sequencing Center for Infectious Disease"/>
            <person name="Wu L."/>
            <person name="Ma J."/>
        </authorList>
    </citation>
    <scope>NUCLEOTIDE SEQUENCE [LARGE SCALE GENOMIC DNA]</scope>
    <source>
        <strain evidence="3">JCM 17919</strain>
    </source>
</reference>
<organism evidence="2 3">
    <name type="scientific">Flaviaesturariibacter amylovorans</name>
    <dbReference type="NCBI Taxonomy" id="1084520"/>
    <lineage>
        <taxon>Bacteria</taxon>
        <taxon>Pseudomonadati</taxon>
        <taxon>Bacteroidota</taxon>
        <taxon>Chitinophagia</taxon>
        <taxon>Chitinophagales</taxon>
        <taxon>Chitinophagaceae</taxon>
        <taxon>Flaviaestuariibacter</taxon>
    </lineage>
</organism>
<keyword evidence="3" id="KW-1185">Reference proteome</keyword>
<sequence>MRQGIPGETKQQEQQYEEPGAHRDRFTNIPAPAGRGIIKEEPQRSEDGLHRRMTERYEKKRGGGSGGHFMETDQNSIPCV</sequence>
<gene>
    <name evidence="2" type="ORF">GCM10023184_30960</name>
</gene>
<name>A0ABP8H8M6_9BACT</name>
<comment type="caution">
    <text evidence="2">The sequence shown here is derived from an EMBL/GenBank/DDBJ whole genome shotgun (WGS) entry which is preliminary data.</text>
</comment>
<evidence type="ECO:0000313" key="3">
    <source>
        <dbReference type="Proteomes" id="UP001501725"/>
    </source>
</evidence>
<evidence type="ECO:0000256" key="1">
    <source>
        <dbReference type="SAM" id="MobiDB-lite"/>
    </source>
</evidence>
<accession>A0ABP8H8M6</accession>